<feature type="signal peptide" evidence="2">
    <location>
        <begin position="1"/>
        <end position="18"/>
    </location>
</feature>
<comment type="caution">
    <text evidence="3">The sequence shown here is derived from an EMBL/GenBank/DDBJ whole genome shotgun (WGS) entry which is preliminary data.</text>
</comment>
<keyword evidence="2" id="KW-0732">Signal</keyword>
<dbReference type="SUPFAM" id="SSF103515">
    <property type="entry name" value="Autotransporter"/>
    <property type="match status" value="1"/>
</dbReference>
<keyword evidence="4" id="KW-1185">Reference proteome</keyword>
<proteinExistence type="predicted"/>
<dbReference type="Pfam" id="PF05275">
    <property type="entry name" value="CopB"/>
    <property type="match status" value="1"/>
</dbReference>
<gene>
    <name evidence="3" type="ORF">ACFOMD_10825</name>
</gene>
<evidence type="ECO:0000256" key="1">
    <source>
        <dbReference type="SAM" id="MobiDB-lite"/>
    </source>
</evidence>
<protein>
    <submittedName>
        <fullName evidence="3">Copper resistance protein B</fullName>
    </submittedName>
</protein>
<evidence type="ECO:0000313" key="4">
    <source>
        <dbReference type="Proteomes" id="UP001595615"/>
    </source>
</evidence>
<evidence type="ECO:0000256" key="2">
    <source>
        <dbReference type="SAM" id="SignalP"/>
    </source>
</evidence>
<dbReference type="Proteomes" id="UP001595615">
    <property type="component" value="Unassembled WGS sequence"/>
</dbReference>
<feature type="region of interest" description="Disordered" evidence="1">
    <location>
        <begin position="50"/>
        <end position="105"/>
    </location>
</feature>
<dbReference type="InterPro" id="IPR007939">
    <property type="entry name" value="Cu-R_B_prcur"/>
</dbReference>
<dbReference type="EMBL" id="JBHRXV010000010">
    <property type="protein sequence ID" value="MFC3713068.1"/>
    <property type="molecule type" value="Genomic_DNA"/>
</dbReference>
<evidence type="ECO:0000313" key="3">
    <source>
        <dbReference type="EMBL" id="MFC3713068.1"/>
    </source>
</evidence>
<feature type="chain" id="PRO_5046280095" evidence="2">
    <location>
        <begin position="19"/>
        <end position="336"/>
    </location>
</feature>
<dbReference type="InterPro" id="IPR036709">
    <property type="entry name" value="Autotransporte_beta_dom_sf"/>
</dbReference>
<dbReference type="RefSeq" id="WP_380861184.1">
    <property type="nucleotide sequence ID" value="NZ_JBHRXV010000010.1"/>
</dbReference>
<sequence>MIRALLLAAAFAATPALAQHAGHGAVPASPPAAVEDPSCPAEHAAMGHCTPSVLTPPPPPVDEDPACPAEHAAMGHCTPAAPGAAAPPPVAPPSAAARSGPEHAADTVWDPKEMADVRRAIYAEHGGFLGGKYLLDRFEYRVVEGRDGYGWDGEAWFGGDYDRLWLKSEGEGSFGHALEAAQVQALYSRAIDPWFNLQAGIRYDFGEGPDRTHFAFGIEGLAVYWFEVEAFAFVSDRGDLTAAIEAEYDLRLTNQLILQPSVEAELSAQDVPALRLGSGLSSVEAGLRLRYELAPEVAPYIGIDYARSLGDTARFARAAGEDVGGWAFVAGVRLWF</sequence>
<organism evidence="3 4">
    <name type="scientific">Sphingoaurantiacus capsulatus</name>
    <dbReference type="NCBI Taxonomy" id="1771310"/>
    <lineage>
        <taxon>Bacteria</taxon>
        <taxon>Pseudomonadati</taxon>
        <taxon>Pseudomonadota</taxon>
        <taxon>Alphaproteobacteria</taxon>
        <taxon>Sphingomonadales</taxon>
        <taxon>Sphingosinicellaceae</taxon>
        <taxon>Sphingoaurantiacus</taxon>
    </lineage>
</organism>
<accession>A0ABV7XCV0</accession>
<name>A0ABV7XCV0_9SPHN</name>
<reference evidence="4" key="1">
    <citation type="journal article" date="2019" name="Int. J. Syst. Evol. Microbiol.">
        <title>The Global Catalogue of Microorganisms (GCM) 10K type strain sequencing project: providing services to taxonomists for standard genome sequencing and annotation.</title>
        <authorList>
            <consortium name="The Broad Institute Genomics Platform"/>
            <consortium name="The Broad Institute Genome Sequencing Center for Infectious Disease"/>
            <person name="Wu L."/>
            <person name="Ma J."/>
        </authorList>
    </citation>
    <scope>NUCLEOTIDE SEQUENCE [LARGE SCALE GENOMIC DNA]</scope>
    <source>
        <strain evidence="4">KCTC 42644</strain>
    </source>
</reference>